<comment type="caution">
    <text evidence="1">The sequence shown here is derived from an EMBL/GenBank/DDBJ whole genome shotgun (WGS) entry which is preliminary data.</text>
</comment>
<sequence>MGDQAHMQQRARLVKEQAQEALHKLQKCAPRLVSNDRWNTAALALVVALVSVGLAFTAPVLIPLGGVLFLVAAGVLLAVALLLGISSLYKYVNGTPPPWADQIDAARSN</sequence>
<accession>A0ACC2CMZ7</accession>
<proteinExistence type="predicted"/>
<evidence type="ECO:0000313" key="2">
    <source>
        <dbReference type="Proteomes" id="UP001162992"/>
    </source>
</evidence>
<protein>
    <submittedName>
        <fullName evidence="1">Uncharacterized protein</fullName>
    </submittedName>
</protein>
<name>A0ACC2CMZ7_DIPCM</name>
<reference evidence="2" key="1">
    <citation type="journal article" date="2024" name="Proc. Natl. Acad. Sci. U.S.A.">
        <title>Extraordinary preservation of gene collinearity over three hundred million years revealed in homosporous lycophytes.</title>
        <authorList>
            <person name="Li C."/>
            <person name="Wickell D."/>
            <person name="Kuo L.Y."/>
            <person name="Chen X."/>
            <person name="Nie B."/>
            <person name="Liao X."/>
            <person name="Peng D."/>
            <person name="Ji J."/>
            <person name="Jenkins J."/>
            <person name="Williams M."/>
            <person name="Shu S."/>
            <person name="Plott C."/>
            <person name="Barry K."/>
            <person name="Rajasekar S."/>
            <person name="Grimwood J."/>
            <person name="Han X."/>
            <person name="Sun S."/>
            <person name="Hou Z."/>
            <person name="He W."/>
            <person name="Dai G."/>
            <person name="Sun C."/>
            <person name="Schmutz J."/>
            <person name="Leebens-Mack J.H."/>
            <person name="Li F.W."/>
            <person name="Wang L."/>
        </authorList>
    </citation>
    <scope>NUCLEOTIDE SEQUENCE [LARGE SCALE GENOMIC DNA]</scope>
    <source>
        <strain evidence="2">cv. PW_Plant_1</strain>
    </source>
</reference>
<dbReference type="Proteomes" id="UP001162992">
    <property type="component" value="Chromosome 9"/>
</dbReference>
<keyword evidence="2" id="KW-1185">Reference proteome</keyword>
<dbReference type="EMBL" id="CM055100">
    <property type="protein sequence ID" value="KAJ7543403.1"/>
    <property type="molecule type" value="Genomic_DNA"/>
</dbReference>
<gene>
    <name evidence="1" type="ORF">O6H91_09G036700</name>
</gene>
<organism evidence="1 2">
    <name type="scientific">Diphasiastrum complanatum</name>
    <name type="common">Issler's clubmoss</name>
    <name type="synonym">Lycopodium complanatum</name>
    <dbReference type="NCBI Taxonomy" id="34168"/>
    <lineage>
        <taxon>Eukaryota</taxon>
        <taxon>Viridiplantae</taxon>
        <taxon>Streptophyta</taxon>
        <taxon>Embryophyta</taxon>
        <taxon>Tracheophyta</taxon>
        <taxon>Lycopodiopsida</taxon>
        <taxon>Lycopodiales</taxon>
        <taxon>Lycopodiaceae</taxon>
        <taxon>Lycopodioideae</taxon>
        <taxon>Diphasiastrum</taxon>
    </lineage>
</organism>
<evidence type="ECO:0000313" key="1">
    <source>
        <dbReference type="EMBL" id="KAJ7543403.1"/>
    </source>
</evidence>